<dbReference type="AlphaFoldDB" id="A0A8J2NZ92"/>
<evidence type="ECO:0000313" key="1">
    <source>
        <dbReference type="EMBL" id="CAG7718669.1"/>
    </source>
</evidence>
<organism evidence="1 2">
    <name type="scientific">Allacma fusca</name>
    <dbReference type="NCBI Taxonomy" id="39272"/>
    <lineage>
        <taxon>Eukaryota</taxon>
        <taxon>Metazoa</taxon>
        <taxon>Ecdysozoa</taxon>
        <taxon>Arthropoda</taxon>
        <taxon>Hexapoda</taxon>
        <taxon>Collembola</taxon>
        <taxon>Symphypleona</taxon>
        <taxon>Sminthuridae</taxon>
        <taxon>Allacma</taxon>
    </lineage>
</organism>
<dbReference type="Proteomes" id="UP000708208">
    <property type="component" value="Unassembled WGS sequence"/>
</dbReference>
<accession>A0A8J2NZ92</accession>
<dbReference type="EMBL" id="CAJVCH010055025">
    <property type="protein sequence ID" value="CAG7718669.1"/>
    <property type="molecule type" value="Genomic_DNA"/>
</dbReference>
<comment type="caution">
    <text evidence="1">The sequence shown here is derived from an EMBL/GenBank/DDBJ whole genome shotgun (WGS) entry which is preliminary data.</text>
</comment>
<evidence type="ECO:0000313" key="2">
    <source>
        <dbReference type="Proteomes" id="UP000708208"/>
    </source>
</evidence>
<protein>
    <submittedName>
        <fullName evidence="1">Uncharacterized protein</fullName>
    </submittedName>
</protein>
<proteinExistence type="predicted"/>
<reference evidence="1" key="1">
    <citation type="submission" date="2021-06" db="EMBL/GenBank/DDBJ databases">
        <authorList>
            <person name="Hodson N. C."/>
            <person name="Mongue J. A."/>
            <person name="Jaron S. K."/>
        </authorList>
    </citation>
    <scope>NUCLEOTIDE SEQUENCE</scope>
</reference>
<gene>
    <name evidence="1" type="ORF">AFUS01_LOCUS8043</name>
</gene>
<feature type="non-terminal residue" evidence="1">
    <location>
        <position position="313"/>
    </location>
</feature>
<name>A0A8J2NZ92_9HEXA</name>
<sequence length="313" mass="36029">MLVAIKGQSCARHEDETRKCECTNCSPETREFPEPVPDQVHFCNAGTTTVYVHGYTNQDNRRNSKNRIMQKSMAQLKRLQYLSYASISTSKSIPSVYIQLFQRLHAEITENFDDCTPQLIFHFSTNGMYTNTDWFPLLQKRLLTTSMKRSNGYVTAIVTDMEANNATLMDSIEDPVRFRYHCSLVFIEIGTLLTKNTPSEGDNFNQEYFQENLLQLTRNVEKSFYIYFSSSEVDLIPSFLKVTAVTHRKIFVIPNEGKVNVLKQTPGIIDQVYLLQSFEQESFDISKEIFCNQWEDFQGRSLVIAACPICESS</sequence>
<keyword evidence="2" id="KW-1185">Reference proteome</keyword>